<comment type="similarity">
    <text evidence="1">Belongs to the carbohydrate kinase PfkB family.</text>
</comment>
<dbReference type="KEGG" id="tem:JW646_06190"/>
<dbReference type="Proteomes" id="UP001198983">
    <property type="component" value="Chromosome"/>
</dbReference>
<dbReference type="PANTHER" id="PTHR43085:SF57">
    <property type="entry name" value="CARBOHYDRATE KINASE PFKB DOMAIN-CONTAINING PROTEIN"/>
    <property type="match status" value="1"/>
</dbReference>
<evidence type="ECO:0000256" key="2">
    <source>
        <dbReference type="ARBA" id="ARBA00022679"/>
    </source>
</evidence>
<dbReference type="EMBL" id="CP081135">
    <property type="protein sequence ID" value="UEL49032.1"/>
    <property type="molecule type" value="Genomic_DNA"/>
</dbReference>
<feature type="domain" description="Carbohydrate kinase PfkB" evidence="4">
    <location>
        <begin position="29"/>
        <end position="353"/>
    </location>
</feature>
<sequence length="381" mass="41861">MLKNNKKVMVAGHICLDITPVFPSNPQKELKDILIPGKLANVDKADVHTGGAVANTGLAMKILGADVKLVGKIGEDYFGQLIMNILDKYNVSDKMISSPNTSTSYSIVISPPGVDRIFLHNSGANDDFVANDISEDMLEDVSLFHFGYPPLMKSIYKNQGEELLKIFKNMKAYNIATSLDMASIDPLSEAGSVDWNSILERVLPYVDFFLPSVEELAFMIDKEKFNEWVIKANGKDITSIISINDVKPLADKLINMGAKVVLIKCGAPGIYYKTGDKDKLSSISLNIKLNLGSWSNREGFEKSYEPGKVVSATGAGDTSIASFITAMLRGYSFDKCMQLSVATGAFCVSTYDALSGIKPLDELEEIINRGWKKQDLIRERD</sequence>
<evidence type="ECO:0000259" key="4">
    <source>
        <dbReference type="Pfam" id="PF00294"/>
    </source>
</evidence>
<organism evidence="5 6">
    <name type="scientific">Terrisporobacter hibernicus</name>
    <dbReference type="NCBI Taxonomy" id="2813371"/>
    <lineage>
        <taxon>Bacteria</taxon>
        <taxon>Bacillati</taxon>
        <taxon>Bacillota</taxon>
        <taxon>Clostridia</taxon>
        <taxon>Peptostreptococcales</taxon>
        <taxon>Peptostreptococcaceae</taxon>
        <taxon>Terrisporobacter</taxon>
    </lineage>
</organism>
<gene>
    <name evidence="5" type="ORF">JW646_06190</name>
</gene>
<keyword evidence="6" id="KW-1185">Reference proteome</keyword>
<evidence type="ECO:0000256" key="3">
    <source>
        <dbReference type="ARBA" id="ARBA00022777"/>
    </source>
</evidence>
<name>A0AAX2ZKV3_9FIRM</name>
<evidence type="ECO:0000313" key="6">
    <source>
        <dbReference type="Proteomes" id="UP001198983"/>
    </source>
</evidence>
<keyword evidence="3 5" id="KW-0418">Kinase</keyword>
<proteinExistence type="inferred from homology"/>
<evidence type="ECO:0000313" key="5">
    <source>
        <dbReference type="EMBL" id="UEL49032.1"/>
    </source>
</evidence>
<dbReference type="Gene3D" id="3.40.1190.20">
    <property type="match status" value="1"/>
</dbReference>
<dbReference type="InterPro" id="IPR029056">
    <property type="entry name" value="Ribokinase-like"/>
</dbReference>
<dbReference type="Pfam" id="PF00294">
    <property type="entry name" value="PfkB"/>
    <property type="match status" value="1"/>
</dbReference>
<evidence type="ECO:0000256" key="1">
    <source>
        <dbReference type="ARBA" id="ARBA00010688"/>
    </source>
</evidence>
<dbReference type="GO" id="GO:0016301">
    <property type="term" value="F:kinase activity"/>
    <property type="evidence" value="ECO:0007669"/>
    <property type="project" value="UniProtKB-KW"/>
</dbReference>
<dbReference type="PANTHER" id="PTHR43085">
    <property type="entry name" value="HEXOKINASE FAMILY MEMBER"/>
    <property type="match status" value="1"/>
</dbReference>
<protein>
    <submittedName>
        <fullName evidence="5">Carbohydrate kinase family protein</fullName>
    </submittedName>
</protein>
<dbReference type="RefSeq" id="WP_228416939.1">
    <property type="nucleotide sequence ID" value="NZ_CP081135.1"/>
</dbReference>
<dbReference type="SUPFAM" id="SSF53613">
    <property type="entry name" value="Ribokinase-like"/>
    <property type="match status" value="1"/>
</dbReference>
<keyword evidence="2" id="KW-0808">Transferase</keyword>
<dbReference type="InterPro" id="IPR011611">
    <property type="entry name" value="PfkB_dom"/>
</dbReference>
<reference evidence="5 6" key="1">
    <citation type="journal article" date="2023" name="Int. J. Syst. Evol. Microbiol.">
        <title>Terrisporobacter hibernicus sp. nov., isolated from bovine faeces in Northern Ireland.</title>
        <authorList>
            <person name="Mitchell M."/>
            <person name="Nguyen S.V."/>
            <person name="Connor M."/>
            <person name="Fairley D.J."/>
            <person name="Donoghue O."/>
            <person name="Marshall H."/>
            <person name="Koolman L."/>
            <person name="McMullan G."/>
            <person name="Schaffer K.E."/>
            <person name="McGrath J.W."/>
            <person name="Fanning S."/>
        </authorList>
    </citation>
    <scope>NUCLEOTIDE SEQUENCE [LARGE SCALE GENOMIC DNA]</scope>
    <source>
        <strain evidence="5 6">MCA3</strain>
    </source>
</reference>
<dbReference type="InterPro" id="IPR050306">
    <property type="entry name" value="PfkB_Carbo_kinase"/>
</dbReference>
<accession>A0AAX2ZKV3</accession>
<dbReference type="AlphaFoldDB" id="A0AAX2ZKV3"/>